<dbReference type="Pfam" id="PF12705">
    <property type="entry name" value="PDDEXK_1"/>
    <property type="match status" value="1"/>
</dbReference>
<proteinExistence type="predicted"/>
<sequence length="1035" mass="114227">MPRAVLYRHIPGAQLDEFIRQFRKAAVQDPLGTVFIVPTSYLVREIMHRLEEEGAPIVASAVTTLQGFAQKVFLDNATIETLISDAESRLILTDILTANAARFPLLAGVKTVDELATLFSVLIMRKINYPDALGDLQSGKSAEIEALFDAYLQFLKDHSLVDGSTLFAWATRQFIEMGARPRTVFIYGLFEPMPCERDLLLVLRDYVDEFHYALPFAENPAVFTDDGRWLHPDTVIAGERRSSLANLFSRREPGDSGGFIRIAERRDGLDEVRAIAQEICDLIAGGVRPGEIAVAFPDLDQAFLYVEEVFADFNLPYAASSGQALLRSPLTRAMLDVLTVPVFGYRREDVVALLSSPYIRFTWSTSEVDLLSREARIVAGAGTWDRRLAGLAATLEEEQAALDAPDYAQQRLAQKIARIETVREGIRCLFADLACLEGKKTLAEHLTTYRSLLARWHCPAMPEEGDPGVLEREARDLRAFVDLLEALERFTRVLPEQQMSLVEFSSLLGLLAAGTRSSRKRNRNAVQVVGVRELTHLSIPYLFLADLVEGVMPRLTTRLPFTTDLETRRLGTRSKADVLREERYYFIAALLAAHKRVYLSYPSADGGSPVIRSGFVDAVRETISTEPWGGSDFPSSRIAAARKAGALLARGEFARGVAGLPPGHTIGEAVRRLIIENECRKGAYDSPYDGLLTGEPAITATLAERYGAMAVFSPTALEMYADCPFRFYLARVLGLEPLPAVDLDLTALERGSLLHKIAFRFYAGWRGDGNGAITETSYPAALQQILAIGRDETARLLFDSPAWLVEKEHLVGSPHVGRGLLERFLSHEVETASSTFVPHAFELSFGLPVAAGTCDPASTPDAIAIPLGGTDGEVVRIRGRIDRVDCLPDGRFLIADYKTGSSHPSLKNIEAGKAFQLPLYLRAVETLTAMQGVAGCYYTLRRGKIRNQPVFWSASLKDQFKPFSVSSRSGVADVRALVDTSLAHVSRCLEGIRSGWFAPRSDPDSCPGYCDFKTVCRFNSLRLLAIEEVRDDGTD</sequence>
<dbReference type="Proteomes" id="UP000054323">
    <property type="component" value="Unassembled WGS sequence"/>
</dbReference>
<keyword evidence="1" id="KW-0540">Nuclease</keyword>
<dbReference type="InterPro" id="IPR038726">
    <property type="entry name" value="PDDEXK_AddAB-type"/>
</dbReference>
<dbReference type="PROSITE" id="PS51217">
    <property type="entry name" value="UVRD_HELICASE_CTER"/>
    <property type="match status" value="1"/>
</dbReference>
<dbReference type="GO" id="GO:0003677">
    <property type="term" value="F:DNA binding"/>
    <property type="evidence" value="ECO:0007669"/>
    <property type="project" value="UniProtKB-KW"/>
</dbReference>
<reference evidence="12" key="1">
    <citation type="journal article" date="2015" name="MBio">
        <title>Genome-Resolved Metagenomic Analysis Reveals Roles for Candidate Phyla and Other Microbial Community Members in Biogeochemical Transformations in Oil Reservoirs.</title>
        <authorList>
            <person name="Hu P."/>
            <person name="Tom L."/>
            <person name="Singh A."/>
            <person name="Thomas B.C."/>
            <person name="Baker B.J."/>
            <person name="Piceno Y.M."/>
            <person name="Andersen G.L."/>
            <person name="Banfield J.F."/>
        </authorList>
    </citation>
    <scope>NUCLEOTIDE SEQUENCE [LARGE SCALE GENOMIC DNA]</scope>
</reference>
<dbReference type="Gene3D" id="3.90.320.10">
    <property type="match status" value="1"/>
</dbReference>
<dbReference type="PATRIC" id="fig|2198.4.peg.242"/>
<keyword evidence="9" id="KW-0234">DNA repair</keyword>
<dbReference type="GO" id="GO:0005524">
    <property type="term" value="F:ATP binding"/>
    <property type="evidence" value="ECO:0007669"/>
    <property type="project" value="UniProtKB-KW"/>
</dbReference>
<dbReference type="InterPro" id="IPR011604">
    <property type="entry name" value="PDDEXK-like_dom_sf"/>
</dbReference>
<evidence type="ECO:0000259" key="10">
    <source>
        <dbReference type="PROSITE" id="PS51217"/>
    </source>
</evidence>
<keyword evidence="7" id="KW-0067">ATP-binding</keyword>
<dbReference type="PANTHER" id="PTHR30591">
    <property type="entry name" value="RECBCD ENZYME SUBUNIT RECC"/>
    <property type="match status" value="1"/>
</dbReference>
<organism evidence="11 12">
    <name type="scientific">Methanoculleus marisnigri</name>
    <dbReference type="NCBI Taxonomy" id="2198"/>
    <lineage>
        <taxon>Archaea</taxon>
        <taxon>Methanobacteriati</taxon>
        <taxon>Methanobacteriota</taxon>
        <taxon>Stenosarchaea group</taxon>
        <taxon>Methanomicrobia</taxon>
        <taxon>Methanomicrobiales</taxon>
        <taxon>Methanomicrobiaceae</taxon>
        <taxon>Methanoculleus</taxon>
    </lineage>
</organism>
<accession>A0A117LRN5</accession>
<evidence type="ECO:0000313" key="11">
    <source>
        <dbReference type="EMBL" id="KUK63716.1"/>
    </source>
</evidence>
<evidence type="ECO:0000256" key="3">
    <source>
        <dbReference type="ARBA" id="ARBA00022763"/>
    </source>
</evidence>
<comment type="caution">
    <text evidence="11">The sequence shown here is derived from an EMBL/GenBank/DDBJ whole genome shotgun (WGS) entry which is preliminary data.</text>
</comment>
<dbReference type="AlphaFoldDB" id="A0A117LRN5"/>
<keyword evidence="2" id="KW-0547">Nucleotide-binding</keyword>
<dbReference type="InterPro" id="IPR011335">
    <property type="entry name" value="Restrct_endonuc-II-like"/>
</dbReference>
<dbReference type="InterPro" id="IPR014017">
    <property type="entry name" value="DNA_helicase_UvrD-like_C"/>
</dbReference>
<evidence type="ECO:0000256" key="8">
    <source>
        <dbReference type="ARBA" id="ARBA00023125"/>
    </source>
</evidence>
<dbReference type="GO" id="GO:0004527">
    <property type="term" value="F:exonuclease activity"/>
    <property type="evidence" value="ECO:0007669"/>
    <property type="project" value="UniProtKB-KW"/>
</dbReference>
<keyword evidence="8" id="KW-0238">DNA-binding</keyword>
<evidence type="ECO:0000256" key="2">
    <source>
        <dbReference type="ARBA" id="ARBA00022741"/>
    </source>
</evidence>
<keyword evidence="3" id="KW-0227">DNA damage</keyword>
<dbReference type="SUPFAM" id="SSF52980">
    <property type="entry name" value="Restriction endonuclease-like"/>
    <property type="match status" value="1"/>
</dbReference>
<dbReference type="GO" id="GO:0006310">
    <property type="term" value="P:DNA recombination"/>
    <property type="evidence" value="ECO:0007669"/>
    <property type="project" value="TreeGrafter"/>
</dbReference>
<dbReference type="GO" id="GO:0004386">
    <property type="term" value="F:helicase activity"/>
    <property type="evidence" value="ECO:0007669"/>
    <property type="project" value="UniProtKB-KW"/>
</dbReference>
<evidence type="ECO:0000256" key="7">
    <source>
        <dbReference type="ARBA" id="ARBA00022840"/>
    </source>
</evidence>
<evidence type="ECO:0000256" key="6">
    <source>
        <dbReference type="ARBA" id="ARBA00022839"/>
    </source>
</evidence>
<evidence type="ECO:0000313" key="12">
    <source>
        <dbReference type="Proteomes" id="UP000054323"/>
    </source>
</evidence>
<evidence type="ECO:0000256" key="5">
    <source>
        <dbReference type="ARBA" id="ARBA00022806"/>
    </source>
</evidence>
<dbReference type="GO" id="GO:0006281">
    <property type="term" value="P:DNA repair"/>
    <property type="evidence" value="ECO:0007669"/>
    <property type="project" value="UniProtKB-KW"/>
</dbReference>
<evidence type="ECO:0000256" key="1">
    <source>
        <dbReference type="ARBA" id="ARBA00022722"/>
    </source>
</evidence>
<evidence type="ECO:0000256" key="4">
    <source>
        <dbReference type="ARBA" id="ARBA00022801"/>
    </source>
</evidence>
<keyword evidence="5" id="KW-0347">Helicase</keyword>
<keyword evidence="6" id="KW-0269">Exonuclease</keyword>
<keyword evidence="4" id="KW-0378">Hydrolase</keyword>
<feature type="domain" description="UvrD-like helicase C-terminal" evidence="10">
    <location>
        <begin position="226"/>
        <end position="515"/>
    </location>
</feature>
<evidence type="ECO:0000256" key="9">
    <source>
        <dbReference type="ARBA" id="ARBA00023204"/>
    </source>
</evidence>
<dbReference type="SUPFAM" id="SSF52540">
    <property type="entry name" value="P-loop containing nucleoside triphosphate hydrolases"/>
    <property type="match status" value="1"/>
</dbReference>
<dbReference type="InterPro" id="IPR027417">
    <property type="entry name" value="P-loop_NTPase"/>
</dbReference>
<dbReference type="Gene3D" id="3.40.50.300">
    <property type="entry name" value="P-loop containing nucleotide triphosphate hydrolases"/>
    <property type="match status" value="2"/>
</dbReference>
<gene>
    <name evidence="11" type="ORF">XD82_0154</name>
</gene>
<protein>
    <submittedName>
        <fullName evidence="11">ATP-dependent nuclease subunit B-like protein</fullName>
    </submittedName>
</protein>
<name>A0A117LRN5_9EURY</name>
<dbReference type="EMBL" id="LGGD01000009">
    <property type="protein sequence ID" value="KUK63716.1"/>
    <property type="molecule type" value="Genomic_DNA"/>
</dbReference>
<dbReference type="PANTHER" id="PTHR30591:SF1">
    <property type="entry name" value="RECBCD ENZYME SUBUNIT RECC"/>
    <property type="match status" value="1"/>
</dbReference>